<evidence type="ECO:0000256" key="2">
    <source>
        <dbReference type="ARBA" id="ARBA00022643"/>
    </source>
</evidence>
<dbReference type="InterPro" id="IPR011251">
    <property type="entry name" value="Luciferase-like_dom"/>
</dbReference>
<dbReference type="InterPro" id="IPR036661">
    <property type="entry name" value="Luciferase-like_sf"/>
</dbReference>
<comment type="similarity">
    <text evidence="5">Belongs to the NtaA/SnaA/DszA monooxygenase family.</text>
</comment>
<dbReference type="InterPro" id="IPR016215">
    <property type="entry name" value="NTA_MOA"/>
</dbReference>
<protein>
    <submittedName>
        <fullName evidence="8">Xenobiotic compound monooxygenase, DszA family</fullName>
    </submittedName>
</protein>
<keyword evidence="3" id="KW-0560">Oxidoreductase</keyword>
<dbReference type="Pfam" id="PF00296">
    <property type="entry name" value="Bac_luciferase"/>
    <property type="match status" value="1"/>
</dbReference>
<dbReference type="PANTHER" id="PTHR30011:SF16">
    <property type="entry name" value="C2H2 FINGER DOMAIN TRANSCRIPTION FACTOR (EUROFUNG)-RELATED"/>
    <property type="match status" value="1"/>
</dbReference>
<dbReference type="PANTHER" id="PTHR30011">
    <property type="entry name" value="ALKANESULFONATE MONOOXYGENASE-RELATED"/>
    <property type="match status" value="1"/>
</dbReference>
<dbReference type="GO" id="GO:0016705">
    <property type="term" value="F:oxidoreductase activity, acting on paired donors, with incorporation or reduction of molecular oxygen"/>
    <property type="evidence" value="ECO:0007669"/>
    <property type="project" value="InterPro"/>
</dbReference>
<feature type="binding site" evidence="6">
    <location>
        <position position="158"/>
    </location>
    <ligand>
        <name>FMN</name>
        <dbReference type="ChEBI" id="CHEBI:58210"/>
    </ligand>
</feature>
<evidence type="ECO:0000256" key="4">
    <source>
        <dbReference type="ARBA" id="ARBA00023033"/>
    </source>
</evidence>
<gene>
    <name evidence="8" type="ORF">FM105_04450</name>
</gene>
<feature type="binding site" evidence="6">
    <location>
        <position position="58"/>
    </location>
    <ligand>
        <name>FMN</name>
        <dbReference type="ChEBI" id="CHEBI:58210"/>
    </ligand>
</feature>
<dbReference type="CDD" id="cd01095">
    <property type="entry name" value="Nitrilotriacetate_monoxgenase"/>
    <property type="match status" value="1"/>
</dbReference>
<keyword evidence="1 6" id="KW-0285">Flavoprotein</keyword>
<accession>A0A1X6X755</accession>
<sequence>MTRPLLFNAFLMNTPSHIQHGQWRHPDARQTEFEGLDLWVDLARTLERGLFDAMFFADVSGLYGPADGVYTDNVHEGLQIPSNDPTVLLGALAAVTERIGLATTSNVMQNHPFNFARQISTLDHLSKGRIAWNIVTSTQENAARNFGLDALVEHDARYEWAEEYVDVAYKLWEGSWDEDAVLVDREGGRYSDPAKIHKIHHEGERYRVEGPHLPSPSPQRTPLLFQAGGSPRGIAFAARHAEAVFIAPPNPEVARDHIAKTRAQAVAAGRHADDIRFFPGMSFVIGSTEAEAKAKEAELHEYASDTGYATHASLGIQPDGSRLPADTPLSAIPNNGGRGHVEWLRAGLGREPVLGDLARERMIGRTVVGTPEQIADSLEEWRDAGVDGINVVNWRLPSSYEEFIDDLLPTLQERGLAKTEYGEATTLRGRIFGSDRLPDRHPAAQYRGAFGEGAAAGQRLASAPSPAAG</sequence>
<dbReference type="EMBL" id="FWFF01000005">
    <property type="protein sequence ID" value="SLM94970.1"/>
    <property type="molecule type" value="Genomic_DNA"/>
</dbReference>
<keyword evidence="4 8" id="KW-0503">Monooxygenase</keyword>
<evidence type="ECO:0000313" key="8">
    <source>
        <dbReference type="EMBL" id="SLM94970.1"/>
    </source>
</evidence>
<dbReference type="AlphaFoldDB" id="A0A1X6X755"/>
<feature type="domain" description="Luciferase-like" evidence="7">
    <location>
        <begin position="28"/>
        <end position="387"/>
    </location>
</feature>
<name>A0A1X6X755_9MICO</name>
<evidence type="ECO:0000313" key="9">
    <source>
        <dbReference type="Proteomes" id="UP000196581"/>
    </source>
</evidence>
<dbReference type="Gene3D" id="3.20.20.30">
    <property type="entry name" value="Luciferase-like domain"/>
    <property type="match status" value="1"/>
</dbReference>
<evidence type="ECO:0000259" key="7">
    <source>
        <dbReference type="Pfam" id="PF00296"/>
    </source>
</evidence>
<keyword evidence="9" id="KW-1185">Reference proteome</keyword>
<evidence type="ECO:0000256" key="6">
    <source>
        <dbReference type="PIRSR" id="PIRSR000337-1"/>
    </source>
</evidence>
<evidence type="ECO:0000256" key="3">
    <source>
        <dbReference type="ARBA" id="ARBA00023002"/>
    </source>
</evidence>
<evidence type="ECO:0000256" key="1">
    <source>
        <dbReference type="ARBA" id="ARBA00022630"/>
    </source>
</evidence>
<evidence type="ECO:0000256" key="5">
    <source>
        <dbReference type="ARBA" id="ARBA00033748"/>
    </source>
</evidence>
<dbReference type="SUPFAM" id="SSF51679">
    <property type="entry name" value="Bacterial luciferase-like"/>
    <property type="match status" value="1"/>
</dbReference>
<dbReference type="Proteomes" id="UP000196581">
    <property type="component" value="Unassembled WGS sequence"/>
</dbReference>
<organism evidence="8 9">
    <name type="scientific">Brevibacterium yomogidense</name>
    <dbReference type="NCBI Taxonomy" id="946573"/>
    <lineage>
        <taxon>Bacteria</taxon>
        <taxon>Bacillati</taxon>
        <taxon>Actinomycetota</taxon>
        <taxon>Actinomycetes</taxon>
        <taxon>Micrococcales</taxon>
        <taxon>Brevibacteriaceae</taxon>
        <taxon>Brevibacterium</taxon>
    </lineage>
</organism>
<feature type="binding site" evidence="6">
    <location>
        <position position="230"/>
    </location>
    <ligand>
        <name>FMN</name>
        <dbReference type="ChEBI" id="CHEBI:58210"/>
    </ligand>
</feature>
<proteinExistence type="inferred from homology"/>
<keyword evidence="2 6" id="KW-0288">FMN</keyword>
<feature type="binding site" evidence="6">
    <location>
        <position position="154"/>
    </location>
    <ligand>
        <name>FMN</name>
        <dbReference type="ChEBI" id="CHEBI:58210"/>
    </ligand>
</feature>
<feature type="binding site" evidence="6">
    <location>
        <position position="104"/>
    </location>
    <ligand>
        <name>FMN</name>
        <dbReference type="ChEBI" id="CHEBI:58210"/>
    </ligand>
</feature>
<dbReference type="RefSeq" id="WP_373404767.1">
    <property type="nucleotide sequence ID" value="NZ_FWFF01000005.1"/>
</dbReference>
<dbReference type="PIRSF" id="PIRSF000337">
    <property type="entry name" value="NTA_MOA"/>
    <property type="match status" value="1"/>
</dbReference>
<reference evidence="9" key="1">
    <citation type="submission" date="2017-02" db="EMBL/GenBank/DDBJ databases">
        <authorList>
            <person name="Dridi B."/>
        </authorList>
    </citation>
    <scope>NUCLEOTIDE SEQUENCE [LARGE SCALE GENOMIC DNA]</scope>
    <source>
        <strain evidence="9">B Co 03.10</strain>
    </source>
</reference>
<dbReference type="GO" id="GO:0004497">
    <property type="term" value="F:monooxygenase activity"/>
    <property type="evidence" value="ECO:0007669"/>
    <property type="project" value="UniProtKB-KW"/>
</dbReference>
<dbReference type="InterPro" id="IPR051260">
    <property type="entry name" value="Diverse_substr_monoxygenases"/>
</dbReference>
<dbReference type="NCBIfam" id="TIGR03860">
    <property type="entry name" value="FMN_nitrolo"/>
    <property type="match status" value="1"/>
</dbReference>